<dbReference type="Gene3D" id="1.20.5.1930">
    <property type="match status" value="1"/>
</dbReference>
<dbReference type="Pfam" id="PF07730">
    <property type="entry name" value="HisKA_3"/>
    <property type="match status" value="1"/>
</dbReference>
<keyword evidence="10" id="KW-0472">Membrane</keyword>
<feature type="transmembrane region" description="Helical" evidence="10">
    <location>
        <begin position="153"/>
        <end position="175"/>
    </location>
</feature>
<evidence type="ECO:0000256" key="6">
    <source>
        <dbReference type="ARBA" id="ARBA00022777"/>
    </source>
</evidence>
<feature type="region of interest" description="Disordered" evidence="9">
    <location>
        <begin position="274"/>
        <end position="293"/>
    </location>
</feature>
<dbReference type="InterPro" id="IPR055558">
    <property type="entry name" value="DUF7134"/>
</dbReference>
<evidence type="ECO:0000259" key="12">
    <source>
        <dbReference type="Pfam" id="PF23539"/>
    </source>
</evidence>
<gene>
    <name evidence="13" type="ORF">GCM10010319_36340</name>
</gene>
<dbReference type="Pfam" id="PF23539">
    <property type="entry name" value="DUF7134"/>
    <property type="match status" value="1"/>
</dbReference>
<dbReference type="Gene3D" id="3.30.565.10">
    <property type="entry name" value="Histidine kinase-like ATPase, C-terminal domain"/>
    <property type="match status" value="1"/>
</dbReference>
<dbReference type="InterPro" id="IPR036890">
    <property type="entry name" value="HATPase_C_sf"/>
</dbReference>
<keyword evidence="7" id="KW-0067">ATP-binding</keyword>
<evidence type="ECO:0000313" key="14">
    <source>
        <dbReference type="Proteomes" id="UP001500063"/>
    </source>
</evidence>
<keyword evidence="3" id="KW-0597">Phosphoprotein</keyword>
<name>A0ABN0X6Q3_9ACTN</name>
<feature type="domain" description="DUF7134" evidence="12">
    <location>
        <begin position="38"/>
        <end position="180"/>
    </location>
</feature>
<keyword evidence="10" id="KW-0812">Transmembrane</keyword>
<keyword evidence="14" id="KW-1185">Reference proteome</keyword>
<protein>
    <recommendedName>
        <fullName evidence="2">histidine kinase</fullName>
        <ecNumber evidence="2">2.7.13.3</ecNumber>
    </recommendedName>
</protein>
<reference evidence="13 14" key="1">
    <citation type="journal article" date="2019" name="Int. J. Syst. Evol. Microbiol.">
        <title>The Global Catalogue of Microorganisms (GCM) 10K type strain sequencing project: providing services to taxonomists for standard genome sequencing and annotation.</title>
        <authorList>
            <consortium name="The Broad Institute Genomics Platform"/>
            <consortium name="The Broad Institute Genome Sequencing Center for Infectious Disease"/>
            <person name="Wu L."/>
            <person name="Ma J."/>
        </authorList>
    </citation>
    <scope>NUCLEOTIDE SEQUENCE [LARGE SCALE GENOMIC DNA]</scope>
    <source>
        <strain evidence="13 14">JCM 4565</strain>
    </source>
</reference>
<keyword evidence="8" id="KW-0902">Two-component regulatory system</keyword>
<comment type="catalytic activity">
    <reaction evidence="1">
        <text>ATP + protein L-histidine = ADP + protein N-phospho-L-histidine.</text>
        <dbReference type="EC" id="2.7.13.3"/>
    </reaction>
</comment>
<evidence type="ECO:0000256" key="5">
    <source>
        <dbReference type="ARBA" id="ARBA00022741"/>
    </source>
</evidence>
<dbReference type="GO" id="GO:0016301">
    <property type="term" value="F:kinase activity"/>
    <property type="evidence" value="ECO:0007669"/>
    <property type="project" value="UniProtKB-KW"/>
</dbReference>
<dbReference type="InterPro" id="IPR050482">
    <property type="entry name" value="Sensor_HK_TwoCompSys"/>
</dbReference>
<proteinExistence type="predicted"/>
<evidence type="ECO:0000256" key="7">
    <source>
        <dbReference type="ARBA" id="ARBA00022840"/>
    </source>
</evidence>
<evidence type="ECO:0000256" key="10">
    <source>
        <dbReference type="SAM" id="Phobius"/>
    </source>
</evidence>
<dbReference type="CDD" id="cd16917">
    <property type="entry name" value="HATPase_UhpB-NarQ-NarX-like"/>
    <property type="match status" value="1"/>
</dbReference>
<feature type="transmembrane region" description="Helical" evidence="10">
    <location>
        <begin position="41"/>
        <end position="59"/>
    </location>
</feature>
<evidence type="ECO:0000256" key="2">
    <source>
        <dbReference type="ARBA" id="ARBA00012438"/>
    </source>
</evidence>
<evidence type="ECO:0000256" key="8">
    <source>
        <dbReference type="ARBA" id="ARBA00023012"/>
    </source>
</evidence>
<keyword evidence="5" id="KW-0547">Nucleotide-binding</keyword>
<feature type="transmembrane region" description="Helical" evidence="10">
    <location>
        <begin position="96"/>
        <end position="122"/>
    </location>
</feature>
<dbReference type="EMBL" id="BAAABW010000018">
    <property type="protein sequence ID" value="GAA0355879.1"/>
    <property type="molecule type" value="Genomic_DNA"/>
</dbReference>
<evidence type="ECO:0000313" key="13">
    <source>
        <dbReference type="EMBL" id="GAA0355879.1"/>
    </source>
</evidence>
<keyword evidence="10" id="KW-1133">Transmembrane helix</keyword>
<feature type="domain" description="Signal transduction histidine kinase subgroup 3 dimerisation and phosphoacceptor" evidence="11">
    <location>
        <begin position="209"/>
        <end position="273"/>
    </location>
</feature>
<organism evidence="13 14">
    <name type="scientific">Streptomyces blastmyceticus</name>
    <dbReference type="NCBI Taxonomy" id="68180"/>
    <lineage>
        <taxon>Bacteria</taxon>
        <taxon>Bacillati</taxon>
        <taxon>Actinomycetota</taxon>
        <taxon>Actinomycetes</taxon>
        <taxon>Kitasatosporales</taxon>
        <taxon>Streptomycetaceae</taxon>
        <taxon>Streptomyces</taxon>
    </lineage>
</organism>
<dbReference type="EC" id="2.7.13.3" evidence="2"/>
<evidence type="ECO:0000256" key="1">
    <source>
        <dbReference type="ARBA" id="ARBA00000085"/>
    </source>
</evidence>
<accession>A0ABN0X6Q3</accession>
<evidence type="ECO:0000256" key="9">
    <source>
        <dbReference type="SAM" id="MobiDB-lite"/>
    </source>
</evidence>
<dbReference type="SUPFAM" id="SSF55874">
    <property type="entry name" value="ATPase domain of HSP90 chaperone/DNA topoisomerase II/histidine kinase"/>
    <property type="match status" value="1"/>
</dbReference>
<sequence length="424" mass="43947">MKGERAQDMPQPDAAYPWLLPSAVMEPRAGGGGARRTARDWAVDIVCLAFAAFVGLLAADDAQAAAVPDWALLADQIAGAAACAALWLRRRWPTELAVALAAVSAVSPCAAGAMLVAAFTVAVHRPFRAVAVAGGLAMISQPIQAVIRPDPGLGFMGASAIGALLVLTMIGWGMFVRSRRQLVLSLRERAVRAEAEAELRAERAQRLARESIAREMHDVLAHRLSLLCVHAGALEYRPDAPPAEMARATGVIRASAHQALQDLREVIGVLRAPEGGAGSEGVPGAGSGPGADRPQPTLAALEELLDESRQAGMAVRLDQRVIDPLLVPAATGRTAYRIVQEALTNARKHAPGAEVGVVVGGSPEEGLTVLVTNPAGASGGTSVPGSGQGLIGLTERATLAGGRLEHGPAPDGGFRVRGWLPWPV</sequence>
<dbReference type="RefSeq" id="WP_344118945.1">
    <property type="nucleotide sequence ID" value="NZ_BAAABW010000018.1"/>
</dbReference>
<dbReference type="Proteomes" id="UP001500063">
    <property type="component" value="Unassembled WGS sequence"/>
</dbReference>
<feature type="compositionally biased region" description="Gly residues" evidence="9">
    <location>
        <begin position="275"/>
        <end position="289"/>
    </location>
</feature>
<evidence type="ECO:0000259" key="11">
    <source>
        <dbReference type="Pfam" id="PF07730"/>
    </source>
</evidence>
<evidence type="ECO:0000256" key="4">
    <source>
        <dbReference type="ARBA" id="ARBA00022679"/>
    </source>
</evidence>
<keyword evidence="4" id="KW-0808">Transferase</keyword>
<comment type="caution">
    <text evidence="13">The sequence shown here is derived from an EMBL/GenBank/DDBJ whole genome shotgun (WGS) entry which is preliminary data.</text>
</comment>
<keyword evidence="6 13" id="KW-0418">Kinase</keyword>
<dbReference type="InterPro" id="IPR011712">
    <property type="entry name" value="Sig_transdc_His_kin_sub3_dim/P"/>
</dbReference>
<dbReference type="PANTHER" id="PTHR24421">
    <property type="entry name" value="NITRATE/NITRITE SENSOR PROTEIN NARX-RELATED"/>
    <property type="match status" value="1"/>
</dbReference>
<evidence type="ECO:0000256" key="3">
    <source>
        <dbReference type="ARBA" id="ARBA00022553"/>
    </source>
</evidence>
<dbReference type="PANTHER" id="PTHR24421:SF10">
    <property type="entry name" value="NITRATE_NITRITE SENSOR PROTEIN NARQ"/>
    <property type="match status" value="1"/>
</dbReference>